<organism evidence="1 2">
    <name type="scientific">Colletotrichum fructicola (strain Nara gc5)</name>
    <name type="common">Anthracnose fungus</name>
    <name type="synonym">Colletotrichum gloeosporioides (strain Nara gc5)</name>
    <dbReference type="NCBI Taxonomy" id="1213859"/>
    <lineage>
        <taxon>Eukaryota</taxon>
        <taxon>Fungi</taxon>
        <taxon>Dikarya</taxon>
        <taxon>Ascomycota</taxon>
        <taxon>Pezizomycotina</taxon>
        <taxon>Sordariomycetes</taxon>
        <taxon>Hypocreomycetidae</taxon>
        <taxon>Glomerellales</taxon>
        <taxon>Glomerellaceae</taxon>
        <taxon>Colletotrichum</taxon>
        <taxon>Colletotrichum gloeosporioides species complex</taxon>
    </lineage>
</organism>
<dbReference type="RefSeq" id="XP_066009377.1">
    <property type="nucleotide sequence ID" value="XM_066151136.1"/>
</dbReference>
<sequence>MDFTVNPLRMPQVFRNSSLHAKRQESPSTLLETLDETDVRLELSLGARELAIWPTIKAPWTLATGTYADELEEESSYSHGILSNNFDYSSISYRTRDNHVLCPQLLLGGDEANNSQFLTGGYGARKCYAIPNLEIPKQWISQCDEQDNLCARRHGSVVSQLEMPTRLVKIEEDASRIRLLPTTTGGQYDHREFSPPHSGWH</sequence>
<dbReference type="AlphaFoldDB" id="A0A7J6JFL0"/>
<name>A0A7J6JFL0_COLFN</name>
<dbReference type="EMBL" id="ANPB02000002">
    <property type="protein sequence ID" value="KAF4488483.1"/>
    <property type="molecule type" value="Genomic_DNA"/>
</dbReference>
<reference evidence="1 2" key="1">
    <citation type="submission" date="2012-08" db="EMBL/GenBank/DDBJ databases">
        <authorList>
            <person name="Gan P.H.P."/>
            <person name="Ikeda K."/>
            <person name="Irieda H."/>
            <person name="Narusaka M."/>
            <person name="O'Connell R.J."/>
            <person name="Narusaka Y."/>
            <person name="Takano Y."/>
            <person name="Kubo Y."/>
            <person name="Shirasu K."/>
        </authorList>
    </citation>
    <scope>NUCLEOTIDE SEQUENCE [LARGE SCALE GENOMIC DNA]</scope>
    <source>
        <strain evidence="1 2">Nara gc5</strain>
    </source>
</reference>
<proteinExistence type="predicted"/>
<accession>A0A7J6JFL0</accession>
<dbReference type="Proteomes" id="UP000011096">
    <property type="component" value="Unassembled WGS sequence"/>
</dbReference>
<comment type="caution">
    <text evidence="1">The sequence shown here is derived from an EMBL/GenBank/DDBJ whole genome shotgun (WGS) entry which is preliminary data.</text>
</comment>
<keyword evidence="2" id="KW-1185">Reference proteome</keyword>
<dbReference type="GeneID" id="43617976"/>
<evidence type="ECO:0000313" key="2">
    <source>
        <dbReference type="Proteomes" id="UP000011096"/>
    </source>
</evidence>
<protein>
    <submittedName>
        <fullName evidence="1">Uncharacterized protein</fullName>
    </submittedName>
</protein>
<dbReference type="InParanoid" id="A0A7J6JFL0"/>
<reference evidence="1 2" key="2">
    <citation type="submission" date="2020-04" db="EMBL/GenBank/DDBJ databases">
        <title>Genome sequencing and assembly of multiple isolates from the Colletotrichum gloeosporioides species complex.</title>
        <authorList>
            <person name="Gan P."/>
            <person name="Shirasu K."/>
        </authorList>
    </citation>
    <scope>NUCLEOTIDE SEQUENCE [LARGE SCALE GENOMIC DNA]</scope>
    <source>
        <strain evidence="1 2">Nara gc5</strain>
    </source>
</reference>
<evidence type="ECO:0000313" key="1">
    <source>
        <dbReference type="EMBL" id="KAF4488483.1"/>
    </source>
</evidence>
<gene>
    <name evidence="1" type="ORF">CGGC5_v003507</name>
</gene>